<evidence type="ECO:0000313" key="9">
    <source>
        <dbReference type="Proteomes" id="UP001174839"/>
    </source>
</evidence>
<dbReference type="EC" id="3.1.6.-" evidence="8"/>
<evidence type="ECO:0000313" key="8">
    <source>
        <dbReference type="EMBL" id="MDM9630993.1"/>
    </source>
</evidence>
<feature type="chain" id="PRO_5047413485" evidence="6">
    <location>
        <begin position="22"/>
        <end position="799"/>
    </location>
</feature>
<evidence type="ECO:0000256" key="3">
    <source>
        <dbReference type="ARBA" id="ARBA00022801"/>
    </source>
</evidence>
<dbReference type="InterPro" id="IPR017850">
    <property type="entry name" value="Alkaline_phosphatase_core_sf"/>
</dbReference>
<reference evidence="8" key="1">
    <citation type="submission" date="2023-06" db="EMBL/GenBank/DDBJ databases">
        <title>Robiginitalea aurantiacus sp. nov. and Algoriphagus sediminis sp. nov., isolated from coastal sediment.</title>
        <authorList>
            <person name="Zhou Z.Y."/>
            <person name="An J."/>
            <person name="Jia Y.W."/>
            <person name="Du Z.J."/>
        </authorList>
    </citation>
    <scope>NUCLEOTIDE SEQUENCE</scope>
    <source>
        <strain evidence="8">M39</strain>
    </source>
</reference>
<comment type="similarity">
    <text evidence="1">Belongs to the sulfatase family.</text>
</comment>
<keyword evidence="9" id="KW-1185">Reference proteome</keyword>
<dbReference type="PROSITE" id="PS00523">
    <property type="entry name" value="SULFATASE_1"/>
    <property type="match status" value="1"/>
</dbReference>
<evidence type="ECO:0000256" key="4">
    <source>
        <dbReference type="ARBA" id="ARBA00022837"/>
    </source>
</evidence>
<organism evidence="8 9">
    <name type="scientific">Robiginitalea aurantiaca</name>
    <dbReference type="NCBI Taxonomy" id="3056915"/>
    <lineage>
        <taxon>Bacteria</taxon>
        <taxon>Pseudomonadati</taxon>
        <taxon>Bacteroidota</taxon>
        <taxon>Flavobacteriia</taxon>
        <taxon>Flavobacteriales</taxon>
        <taxon>Flavobacteriaceae</taxon>
        <taxon>Robiginitalea</taxon>
    </lineage>
</organism>
<dbReference type="GO" id="GO:0016787">
    <property type="term" value="F:hydrolase activity"/>
    <property type="evidence" value="ECO:0007669"/>
    <property type="project" value="UniProtKB-KW"/>
</dbReference>
<keyword evidence="2" id="KW-0479">Metal-binding</keyword>
<keyword evidence="4" id="KW-0106">Calcium</keyword>
<dbReference type="PANTHER" id="PTHR42693">
    <property type="entry name" value="ARYLSULFATASE FAMILY MEMBER"/>
    <property type="match status" value="1"/>
</dbReference>
<accession>A0ABT7WDI9</accession>
<dbReference type="InterPro" id="IPR000917">
    <property type="entry name" value="Sulfatase_N"/>
</dbReference>
<proteinExistence type="inferred from homology"/>
<keyword evidence="6" id="KW-0732">Signal</keyword>
<evidence type="ECO:0000256" key="5">
    <source>
        <dbReference type="SAM" id="MobiDB-lite"/>
    </source>
</evidence>
<sequence length="799" mass="88951">MKTIKYGLIWFVAAATFLACTNSKDTEESNKGKAMTGEVLPFPEPPSASTTGKTLADSKHQWRTVENHLPKDAPNIVIFMTDDAGFANSETFGGPVHMPTMNRLAKTGITYNAFHTTAMCSPTRASLLTGRNHHRVATGQIAEFASDWDGYVGKIPKSTATVAQVLTYYGYNTAAFGKWHNTPVTDITKLGPFDRYPTGLGFDYFYGFLAGETSQYEPQLFENTNPVEAPHDAKYHLTEDLAEKSIQWIRTSKTLNPDQPFFVYFAPGAVHGPHHIFKEWADKYDGKFDEGWEVLRTMTFEKQKELGWIPKDAMLNPLAESMQKWDDIPESQREFQSRLMEIYAGFLEHTDVQYGKIVDELERQGELDNTLIIYLNSDNGPSAEGLNGTISELLAQNSMPSTQEQQMDVLNKDYGGMDALGGPKLDIMYHHGWAFSGAAPFQSTKLVAAHLGGTRTPLVISWPAKIKHDGKIRSQFHHVNDIAATIYDILDIEAPKFVDGIEQQQLDGTSMVYTFDNAEAKSTRTTQYFEIMGSRGVYHEGWFAGTPGPRIPWSTDISGVMNWEPENDVWELYNLEKDYSQSQDLAKENPEKLAELKAVFDKEASDNLVYPIGAGLYTALYNSSEMPSSPLTEWAFFEGQGRIPEAIAPKFTSGRSTLAVIDAEIPKDAEGVLFALGGISSGFTVYMDKGVLKAEYNAMTLNRYKASSKSAIPTGKVNIEVETKYDTKERMAPATITLKVNGKEVGQVRMERSVPGGHTSSETFDVGVDFGSPVALDYFDRAPFRFNGKIEKINIKYID</sequence>
<dbReference type="PANTHER" id="PTHR42693:SF43">
    <property type="entry name" value="BLL2667 PROTEIN"/>
    <property type="match status" value="1"/>
</dbReference>
<name>A0ABT7WDI9_9FLAO</name>
<comment type="caution">
    <text evidence="8">The sequence shown here is derived from an EMBL/GenBank/DDBJ whole genome shotgun (WGS) entry which is preliminary data.</text>
</comment>
<evidence type="ECO:0000259" key="7">
    <source>
        <dbReference type="Pfam" id="PF00884"/>
    </source>
</evidence>
<dbReference type="CDD" id="cd16025">
    <property type="entry name" value="PAS_like"/>
    <property type="match status" value="1"/>
</dbReference>
<evidence type="ECO:0000256" key="6">
    <source>
        <dbReference type="SAM" id="SignalP"/>
    </source>
</evidence>
<dbReference type="SUPFAM" id="SSF53649">
    <property type="entry name" value="Alkaline phosphatase-like"/>
    <property type="match status" value="1"/>
</dbReference>
<dbReference type="PROSITE" id="PS51257">
    <property type="entry name" value="PROKAR_LIPOPROTEIN"/>
    <property type="match status" value="1"/>
</dbReference>
<dbReference type="EMBL" id="JAUDUY010000002">
    <property type="protein sequence ID" value="MDM9630993.1"/>
    <property type="molecule type" value="Genomic_DNA"/>
</dbReference>
<feature type="region of interest" description="Disordered" evidence="5">
    <location>
        <begin position="25"/>
        <end position="53"/>
    </location>
</feature>
<keyword evidence="3 8" id="KW-0378">Hydrolase</keyword>
<protein>
    <submittedName>
        <fullName evidence="8">Arylsulfatase</fullName>
        <ecNumber evidence="8">3.1.6.-</ecNumber>
    </submittedName>
</protein>
<dbReference type="InterPro" id="IPR050738">
    <property type="entry name" value="Sulfatase"/>
</dbReference>
<dbReference type="Gene3D" id="3.40.720.10">
    <property type="entry name" value="Alkaline Phosphatase, subunit A"/>
    <property type="match status" value="1"/>
</dbReference>
<dbReference type="Pfam" id="PF00884">
    <property type="entry name" value="Sulfatase"/>
    <property type="match status" value="1"/>
</dbReference>
<dbReference type="Proteomes" id="UP001174839">
    <property type="component" value="Unassembled WGS sequence"/>
</dbReference>
<dbReference type="RefSeq" id="WP_289724353.1">
    <property type="nucleotide sequence ID" value="NZ_JAUDUY010000002.1"/>
</dbReference>
<gene>
    <name evidence="8" type="ORF">QU605_05910</name>
</gene>
<dbReference type="Gene3D" id="3.30.1120.10">
    <property type="match status" value="1"/>
</dbReference>
<evidence type="ECO:0000256" key="1">
    <source>
        <dbReference type="ARBA" id="ARBA00008779"/>
    </source>
</evidence>
<feature type="signal peptide" evidence="6">
    <location>
        <begin position="1"/>
        <end position="21"/>
    </location>
</feature>
<feature type="domain" description="Sulfatase N-terminal" evidence="7">
    <location>
        <begin position="74"/>
        <end position="492"/>
    </location>
</feature>
<dbReference type="InterPro" id="IPR024607">
    <property type="entry name" value="Sulfatase_CS"/>
</dbReference>
<evidence type="ECO:0000256" key="2">
    <source>
        <dbReference type="ARBA" id="ARBA00022723"/>
    </source>
</evidence>